<feature type="transmembrane region" description="Helical" evidence="1">
    <location>
        <begin position="20"/>
        <end position="39"/>
    </location>
</feature>
<sequence>MSAKNTTGIWAEIKKRVTIFLAAVAGILTGYAVYTSFGLPNRYDFFGVILMIVFMTVTIYSACRIFGWEFIRG</sequence>
<name>A0A1I6TU67_9EURY</name>
<keyword evidence="1" id="KW-0812">Transmembrane</keyword>
<gene>
    <name evidence="2" type="ORF">SAMN04488556_3443</name>
</gene>
<evidence type="ECO:0000313" key="2">
    <source>
        <dbReference type="EMBL" id="SFS92783.1"/>
    </source>
</evidence>
<feature type="transmembrane region" description="Helical" evidence="1">
    <location>
        <begin position="45"/>
        <end position="67"/>
    </location>
</feature>
<reference evidence="3" key="1">
    <citation type="submission" date="2016-10" db="EMBL/GenBank/DDBJ databases">
        <authorList>
            <person name="Varghese N."/>
            <person name="Submissions S."/>
        </authorList>
    </citation>
    <scope>NUCLEOTIDE SEQUENCE [LARGE SCALE GENOMIC DNA]</scope>
    <source>
        <strain evidence="3">DSM 22427</strain>
    </source>
</reference>
<keyword evidence="1" id="KW-1133">Transmembrane helix</keyword>
<keyword evidence="3" id="KW-1185">Reference proteome</keyword>
<keyword evidence="1" id="KW-0472">Membrane</keyword>
<organism evidence="2 3">
    <name type="scientific">Halostagnicola kamekurae</name>
    <dbReference type="NCBI Taxonomy" id="619731"/>
    <lineage>
        <taxon>Archaea</taxon>
        <taxon>Methanobacteriati</taxon>
        <taxon>Methanobacteriota</taxon>
        <taxon>Stenosarchaea group</taxon>
        <taxon>Halobacteria</taxon>
        <taxon>Halobacteriales</taxon>
        <taxon>Natrialbaceae</taxon>
        <taxon>Halostagnicola</taxon>
    </lineage>
</organism>
<evidence type="ECO:0000256" key="1">
    <source>
        <dbReference type="SAM" id="Phobius"/>
    </source>
</evidence>
<proteinExistence type="predicted"/>
<dbReference type="EMBL" id="FOZS01000003">
    <property type="protein sequence ID" value="SFS92783.1"/>
    <property type="molecule type" value="Genomic_DNA"/>
</dbReference>
<protein>
    <submittedName>
        <fullName evidence="2">Photosystem II reaction center N protein (PsbN)</fullName>
    </submittedName>
</protein>
<accession>A0A1I6TU67</accession>
<evidence type="ECO:0000313" key="3">
    <source>
        <dbReference type="Proteomes" id="UP000199199"/>
    </source>
</evidence>
<dbReference type="AlphaFoldDB" id="A0A1I6TU67"/>
<dbReference type="Proteomes" id="UP000199199">
    <property type="component" value="Unassembled WGS sequence"/>
</dbReference>